<evidence type="ECO:0000256" key="1">
    <source>
        <dbReference type="ARBA" id="ARBA00017951"/>
    </source>
</evidence>
<reference evidence="6" key="1">
    <citation type="submission" date="2015-08" db="UniProtKB">
        <authorList>
            <consortium name="WormBaseParasite"/>
        </authorList>
    </citation>
    <scope>IDENTIFICATION</scope>
</reference>
<dbReference type="InterPro" id="IPR029012">
    <property type="entry name" value="Helix_hairpin_bin_sf"/>
</dbReference>
<dbReference type="AlphaFoldDB" id="A0A0K0E3N3"/>
<organism evidence="6">
    <name type="scientific">Strongyloides stercoralis</name>
    <name type="common">Threadworm</name>
    <dbReference type="NCBI Taxonomy" id="6248"/>
    <lineage>
        <taxon>Eukaryota</taxon>
        <taxon>Metazoa</taxon>
        <taxon>Ecdysozoa</taxon>
        <taxon>Nematoda</taxon>
        <taxon>Chromadorea</taxon>
        <taxon>Rhabditida</taxon>
        <taxon>Tylenchina</taxon>
        <taxon>Panagrolaimomorpha</taxon>
        <taxon>Strongyloidoidea</taxon>
        <taxon>Strongyloididae</taxon>
        <taxon>Strongyloides</taxon>
    </lineage>
</organism>
<accession>A0A0K0E3N3</accession>
<proteinExistence type="predicted"/>
<keyword evidence="4" id="KW-0175">Coiled coil</keyword>
<name>A0A0K0E3N3_STRER</name>
<evidence type="ECO:0000256" key="4">
    <source>
        <dbReference type="SAM" id="Coils"/>
    </source>
</evidence>
<dbReference type="InterPro" id="IPR028945">
    <property type="entry name" value="Get1"/>
</dbReference>
<protein>
    <recommendedName>
        <fullName evidence="1">Guided entry of tail-anchored proteins factor 1</fullName>
    </recommendedName>
    <alternativeName>
        <fullName evidence="2">Tail-anchored protein insertion receptor WRB</fullName>
    </alternativeName>
    <alternativeName>
        <fullName evidence="3">Tryptophan-rich basic protein</fullName>
    </alternativeName>
</protein>
<dbReference type="Gene3D" id="1.10.287.660">
    <property type="entry name" value="Helix hairpin bin"/>
    <property type="match status" value="1"/>
</dbReference>
<evidence type="ECO:0000256" key="5">
    <source>
        <dbReference type="SAM" id="Phobius"/>
    </source>
</evidence>
<dbReference type="WBParaSite" id="SSTP_0000410500.1">
    <property type="protein sequence ID" value="SSTP_0000410500.1"/>
    <property type="gene ID" value="SSTP_0000410500"/>
</dbReference>
<evidence type="ECO:0000256" key="2">
    <source>
        <dbReference type="ARBA" id="ARBA00032437"/>
    </source>
</evidence>
<keyword evidence="5" id="KW-1133">Transmembrane helix</keyword>
<keyword evidence="5" id="KW-0472">Membrane</keyword>
<feature type="coiled-coil region" evidence="4">
    <location>
        <begin position="65"/>
        <end position="118"/>
    </location>
</feature>
<feature type="transmembrane region" description="Helical" evidence="5">
    <location>
        <begin position="26"/>
        <end position="48"/>
    </location>
</feature>
<evidence type="ECO:0000313" key="6">
    <source>
        <dbReference type="WBParaSite" id="SSTP_0000410500.1"/>
    </source>
</evidence>
<keyword evidence="5" id="KW-0812">Transmembrane</keyword>
<sequence length="129" mass="15277">METMNDTSDELYTDNVFQINQKLSNFSLLSSFLVIIIIRYWSFILTFLKNKLSIFIPMSKEEVLLKENNEEVQSLISERNKLLIKDDFSQYMKIERKIVKLELKKKEILEKMNGISNNSYVVNICLLIE</sequence>
<dbReference type="GO" id="GO:0071816">
    <property type="term" value="P:tail-anchored membrane protein insertion into ER membrane"/>
    <property type="evidence" value="ECO:0007669"/>
    <property type="project" value="InterPro"/>
</dbReference>
<evidence type="ECO:0000256" key="3">
    <source>
        <dbReference type="ARBA" id="ARBA00033006"/>
    </source>
</evidence>
<dbReference type="Pfam" id="PF04420">
    <property type="entry name" value="CHD5"/>
    <property type="match status" value="1"/>
</dbReference>